<protein>
    <submittedName>
        <fullName evidence="2">Uncharacterized protein</fullName>
    </submittedName>
</protein>
<keyword evidence="1" id="KW-1185">Reference proteome</keyword>
<dbReference type="AlphaFoldDB" id="A0A1I7YZ59"/>
<evidence type="ECO:0000313" key="1">
    <source>
        <dbReference type="Proteomes" id="UP000095287"/>
    </source>
</evidence>
<accession>A0A1I7YZ59</accession>
<sequence length="99" mass="11773">MIRTELTVLKEEEPDSTHICQEQIIPEDPFKVLLHDCWRKIEEKKRGYLMATMKEKMTDIIKKVAEKNERLPVNRAVAEEGRIEDSIKNRLRKRANIQK</sequence>
<proteinExistence type="predicted"/>
<dbReference type="Proteomes" id="UP000095287">
    <property type="component" value="Unplaced"/>
</dbReference>
<organism evidence="1 2">
    <name type="scientific">Steinernema glaseri</name>
    <dbReference type="NCBI Taxonomy" id="37863"/>
    <lineage>
        <taxon>Eukaryota</taxon>
        <taxon>Metazoa</taxon>
        <taxon>Ecdysozoa</taxon>
        <taxon>Nematoda</taxon>
        <taxon>Chromadorea</taxon>
        <taxon>Rhabditida</taxon>
        <taxon>Tylenchina</taxon>
        <taxon>Panagrolaimomorpha</taxon>
        <taxon>Strongyloidoidea</taxon>
        <taxon>Steinernematidae</taxon>
        <taxon>Steinernema</taxon>
    </lineage>
</organism>
<reference evidence="2" key="1">
    <citation type="submission" date="2016-11" db="UniProtKB">
        <authorList>
            <consortium name="WormBaseParasite"/>
        </authorList>
    </citation>
    <scope>IDENTIFICATION</scope>
</reference>
<name>A0A1I7YZ59_9BILA</name>
<evidence type="ECO:0000313" key="2">
    <source>
        <dbReference type="WBParaSite" id="L893_g20999.t1"/>
    </source>
</evidence>
<dbReference type="WBParaSite" id="L893_g20999.t1">
    <property type="protein sequence ID" value="L893_g20999.t1"/>
    <property type="gene ID" value="L893_g20999"/>
</dbReference>